<dbReference type="Proteomes" id="UP000007384">
    <property type="component" value="Chromosome"/>
</dbReference>
<dbReference type="CDD" id="cd05014">
    <property type="entry name" value="SIS_Kpsf"/>
    <property type="match status" value="1"/>
</dbReference>
<dbReference type="PANTHER" id="PTHR38418">
    <property type="entry name" value="SUGAR ISOMERASE, KPSF/GUTQ (AFU_ORTHOLOGUE AFUA_6G08860)"/>
    <property type="match status" value="1"/>
</dbReference>
<sequence>MLNHLEKQLEALKGIVERIDKVELEKLITEMVETIRNGKKIVTSALGKNVPICEKFTGTLISLGVPAYFLHTNNAVHGDLGIVKAGDLVLLLSKSGNTEESVYLYDHLKAKGANIWIMTYNENSILAKMSEKKVILYLEHEGDKWNLVPNNSSIGYLFILQAIAMELLDRLDIQIDEFKFNHPGGFIGKILRGEGV</sequence>
<dbReference type="PATRIC" id="fig|771875.3.peg.1887"/>
<keyword evidence="3" id="KW-1185">Reference proteome</keyword>
<dbReference type="PANTHER" id="PTHR38418:SF2">
    <property type="entry name" value="SUGAR ISOMERASE, KPSF_GUTQ (AFU_ORTHOLOGUE AFUA_6G08860)"/>
    <property type="match status" value="1"/>
</dbReference>
<reference evidence="2" key="1">
    <citation type="submission" date="2012-03" db="EMBL/GenBank/DDBJ databases">
        <title>Complete sequence of Fervidobacterium pennivorans DSM 9078.</title>
        <authorList>
            <consortium name="US DOE Joint Genome Institute"/>
            <person name="Lucas S."/>
            <person name="Han J."/>
            <person name="Lapidus A."/>
            <person name="Cheng J.-F."/>
            <person name="Goodwin L."/>
            <person name="Pitluck S."/>
            <person name="Peters L."/>
            <person name="Ovchinnikova G."/>
            <person name="Lu M."/>
            <person name="Detter J.C."/>
            <person name="Han C."/>
            <person name="Tapia R."/>
            <person name="Land M."/>
            <person name="Hauser L."/>
            <person name="Kyrpides N."/>
            <person name="Ivanova N."/>
            <person name="Pagani I."/>
            <person name="Noll K.M."/>
            <person name="Woyke T."/>
        </authorList>
    </citation>
    <scope>NUCLEOTIDE SEQUENCE</scope>
    <source>
        <strain evidence="2">DSM 9078</strain>
    </source>
</reference>
<protein>
    <submittedName>
        <fullName evidence="2">Sugar phosphate isomerase involved in capsule formation</fullName>
    </submittedName>
</protein>
<dbReference type="InterPro" id="IPR046348">
    <property type="entry name" value="SIS_dom_sf"/>
</dbReference>
<dbReference type="STRING" id="771875.Ferpe_1863"/>
<keyword evidence="2" id="KW-0413">Isomerase</keyword>
<dbReference type="RefSeq" id="WP_014452340.1">
    <property type="nucleotide sequence ID" value="NC_017095.1"/>
</dbReference>
<dbReference type="GO" id="GO:0016853">
    <property type="term" value="F:isomerase activity"/>
    <property type="evidence" value="ECO:0007669"/>
    <property type="project" value="UniProtKB-KW"/>
</dbReference>
<dbReference type="GO" id="GO:0097367">
    <property type="term" value="F:carbohydrate derivative binding"/>
    <property type="evidence" value="ECO:0007669"/>
    <property type="project" value="InterPro"/>
</dbReference>
<dbReference type="GO" id="GO:1901135">
    <property type="term" value="P:carbohydrate derivative metabolic process"/>
    <property type="evidence" value="ECO:0007669"/>
    <property type="project" value="InterPro"/>
</dbReference>
<gene>
    <name evidence="2" type="ordered locus">Ferpe_1863</name>
</gene>
<dbReference type="InterPro" id="IPR001347">
    <property type="entry name" value="SIS_dom"/>
</dbReference>
<dbReference type="Gene3D" id="3.40.50.10490">
    <property type="entry name" value="Glucose-6-phosphate isomerase like protein, domain 1"/>
    <property type="match status" value="1"/>
</dbReference>
<evidence type="ECO:0000313" key="2">
    <source>
        <dbReference type="EMBL" id="AFG35913.1"/>
    </source>
</evidence>
<dbReference type="PROSITE" id="PS51464">
    <property type="entry name" value="SIS"/>
    <property type="match status" value="1"/>
</dbReference>
<dbReference type="OrthoDB" id="9762536at2"/>
<name>H9UEH0_FERPD</name>
<organism evidence="2 3">
    <name type="scientific">Fervidobacterium pennivorans (strain DSM 9078 / Ven5)</name>
    <dbReference type="NCBI Taxonomy" id="771875"/>
    <lineage>
        <taxon>Bacteria</taxon>
        <taxon>Thermotogati</taxon>
        <taxon>Thermotogota</taxon>
        <taxon>Thermotogae</taxon>
        <taxon>Thermotogales</taxon>
        <taxon>Fervidobacteriaceae</taxon>
        <taxon>Fervidobacterium</taxon>
    </lineage>
</organism>
<dbReference type="SUPFAM" id="SSF53697">
    <property type="entry name" value="SIS domain"/>
    <property type="match status" value="1"/>
</dbReference>
<dbReference type="HOGENOM" id="CLU_040681_5_4_0"/>
<dbReference type="EMBL" id="CP003260">
    <property type="protein sequence ID" value="AFG35913.1"/>
    <property type="molecule type" value="Genomic_DNA"/>
</dbReference>
<dbReference type="KEGG" id="fpe:Ferpe_1863"/>
<dbReference type="Pfam" id="PF01380">
    <property type="entry name" value="SIS"/>
    <property type="match status" value="1"/>
</dbReference>
<evidence type="ECO:0000259" key="1">
    <source>
        <dbReference type="PROSITE" id="PS51464"/>
    </source>
</evidence>
<proteinExistence type="predicted"/>
<evidence type="ECO:0000313" key="3">
    <source>
        <dbReference type="Proteomes" id="UP000007384"/>
    </source>
</evidence>
<feature type="domain" description="SIS" evidence="1">
    <location>
        <begin position="31"/>
        <end position="178"/>
    </location>
</feature>
<accession>H9UEH0</accession>
<dbReference type="InterPro" id="IPR035474">
    <property type="entry name" value="SIS_Kpsf"/>
</dbReference>
<dbReference type="AlphaFoldDB" id="H9UEH0"/>
<dbReference type="eggNOG" id="COG0794">
    <property type="taxonomic scope" value="Bacteria"/>
</dbReference>